<evidence type="ECO:0000256" key="5">
    <source>
        <dbReference type="ARBA" id="ARBA00022692"/>
    </source>
</evidence>
<keyword evidence="4" id="KW-0762">Sugar transport</keyword>
<evidence type="ECO:0000256" key="3">
    <source>
        <dbReference type="ARBA" id="ARBA00022448"/>
    </source>
</evidence>
<accession>A0A183IIY7</accession>
<keyword evidence="11" id="KW-1185">Reference proteome</keyword>
<dbReference type="EMBL" id="UZAM01007830">
    <property type="protein sequence ID" value="VDP01678.1"/>
    <property type="molecule type" value="Genomic_DNA"/>
</dbReference>
<dbReference type="WBParaSite" id="SBAD_0000374701-mRNA-1">
    <property type="protein sequence ID" value="SBAD_0000374701-mRNA-1"/>
    <property type="gene ID" value="SBAD_0000374701"/>
</dbReference>
<dbReference type="FunFam" id="1.10.3730.20:FF:000037">
    <property type="entry name" value="Nucleotide Sugar TransPorter family"/>
    <property type="match status" value="1"/>
</dbReference>
<reference evidence="10 11" key="2">
    <citation type="submission" date="2018-11" db="EMBL/GenBank/DDBJ databases">
        <authorList>
            <consortium name="Pathogen Informatics"/>
        </authorList>
    </citation>
    <scope>NUCLEOTIDE SEQUENCE [LARGE SCALE GENOMIC DNA]</scope>
</reference>
<dbReference type="GO" id="GO:0015165">
    <property type="term" value="F:pyrimidine nucleotide-sugar transmembrane transporter activity"/>
    <property type="evidence" value="ECO:0007669"/>
    <property type="project" value="InterPro"/>
</dbReference>
<gene>
    <name evidence="10" type="ORF">SBAD_LOCUS3583</name>
</gene>
<feature type="transmembrane region" description="Helical" evidence="9">
    <location>
        <begin position="149"/>
        <end position="172"/>
    </location>
</feature>
<evidence type="ECO:0000313" key="12">
    <source>
        <dbReference type="WBParaSite" id="SBAD_0000374701-mRNA-1"/>
    </source>
</evidence>
<keyword evidence="6 9" id="KW-1133">Transmembrane helix</keyword>
<proteinExistence type="inferred from homology"/>
<dbReference type="InterPro" id="IPR007271">
    <property type="entry name" value="Nuc_sug_transpt"/>
</dbReference>
<dbReference type="PANTHER" id="PTHR10231">
    <property type="entry name" value="NUCLEOTIDE-SUGAR TRANSMEMBRANE TRANSPORTER"/>
    <property type="match status" value="1"/>
</dbReference>
<dbReference type="AlphaFoldDB" id="A0A183IIY7"/>
<evidence type="ECO:0000256" key="2">
    <source>
        <dbReference type="ARBA" id="ARBA00009976"/>
    </source>
</evidence>
<evidence type="ECO:0000256" key="4">
    <source>
        <dbReference type="ARBA" id="ARBA00022597"/>
    </source>
</evidence>
<organism evidence="12">
    <name type="scientific">Soboliphyme baturini</name>
    <dbReference type="NCBI Taxonomy" id="241478"/>
    <lineage>
        <taxon>Eukaryota</taxon>
        <taxon>Metazoa</taxon>
        <taxon>Ecdysozoa</taxon>
        <taxon>Nematoda</taxon>
        <taxon>Enoplea</taxon>
        <taxon>Dorylaimia</taxon>
        <taxon>Dioctophymatida</taxon>
        <taxon>Dioctophymatoidea</taxon>
        <taxon>Soboliphymatidae</taxon>
        <taxon>Soboliphyme</taxon>
    </lineage>
</organism>
<feature type="transmembrane region" description="Helical" evidence="9">
    <location>
        <begin position="39"/>
        <end position="63"/>
    </location>
</feature>
<comment type="similarity">
    <text evidence="2">Belongs to the nucleotide-sugar transporter family. SLC35A subfamily.</text>
</comment>
<comment type="subcellular location">
    <subcellularLocation>
        <location evidence="1">Golgi apparatus membrane</location>
        <topology evidence="1">Multi-pass membrane protein</topology>
    </subcellularLocation>
</comment>
<reference evidence="12" key="1">
    <citation type="submission" date="2016-06" db="UniProtKB">
        <authorList>
            <consortium name="WormBaseParasite"/>
        </authorList>
    </citation>
    <scope>IDENTIFICATION</scope>
</reference>
<protein>
    <submittedName>
        <fullName evidence="12">UDP-N-acetylglucosamine transporter</fullName>
    </submittedName>
</protein>
<evidence type="ECO:0000313" key="10">
    <source>
        <dbReference type="EMBL" id="VDP01678.1"/>
    </source>
</evidence>
<evidence type="ECO:0000313" key="11">
    <source>
        <dbReference type="Proteomes" id="UP000270296"/>
    </source>
</evidence>
<evidence type="ECO:0000256" key="1">
    <source>
        <dbReference type="ARBA" id="ARBA00004653"/>
    </source>
</evidence>
<dbReference type="PIRSF" id="PIRSF005799">
    <property type="entry name" value="UDP-gal_transpt"/>
    <property type="match status" value="1"/>
</dbReference>
<feature type="transmembrane region" description="Helical" evidence="9">
    <location>
        <begin position="251"/>
        <end position="272"/>
    </location>
</feature>
<keyword evidence="8 9" id="KW-0472">Membrane</keyword>
<feature type="transmembrane region" description="Helical" evidence="9">
    <location>
        <begin position="220"/>
        <end position="245"/>
    </location>
</feature>
<feature type="transmembrane region" description="Helical" evidence="9">
    <location>
        <begin position="6"/>
        <end position="27"/>
    </location>
</feature>
<dbReference type="SUPFAM" id="SSF103481">
    <property type="entry name" value="Multidrug resistance efflux transporter EmrE"/>
    <property type="match status" value="1"/>
</dbReference>
<dbReference type="Pfam" id="PF04142">
    <property type="entry name" value="Nuc_sug_transp"/>
    <property type="match status" value="2"/>
</dbReference>
<dbReference type="InterPro" id="IPR037185">
    <property type="entry name" value="EmrE-like"/>
</dbReference>
<dbReference type="OrthoDB" id="408493at2759"/>
<keyword evidence="5 9" id="KW-0812">Transmembrane</keyword>
<feature type="transmembrane region" description="Helical" evidence="9">
    <location>
        <begin position="120"/>
        <end position="137"/>
    </location>
</feature>
<dbReference type="Proteomes" id="UP000270296">
    <property type="component" value="Unassembled WGS sequence"/>
</dbReference>
<evidence type="ECO:0000256" key="8">
    <source>
        <dbReference type="ARBA" id="ARBA00023136"/>
    </source>
</evidence>
<keyword evidence="3" id="KW-0813">Transport</keyword>
<sequence>MAALSLYKYGSLVVLVVQSSAMVLVLRYSRTMQTEGPRYLSSTAIVAAEVVKICSCFLVIFFLQTITRFSSSLPYSSLYAEIFAEYRDSIKVAVPAVLYLVQNNLLFLALSMLDAATYQVTYQLKILTTAVFSVVVLHKKLDRIKWYSLLLLMLGVAIVQYASDFCSGFSGVYLEKILKNAQTSSSLWSRNLQLALFSVLPGLITVYGKDASTVYQYGFFHGYNFVIWIVVLLQAYGGLLIALVVTYADNILKGFATSISIILSSVLSYMLLGDFSPSW</sequence>
<name>A0A183IIY7_9BILA</name>
<dbReference type="GO" id="GO:0000139">
    <property type="term" value="C:Golgi membrane"/>
    <property type="evidence" value="ECO:0007669"/>
    <property type="project" value="UniProtKB-SubCell"/>
</dbReference>
<dbReference type="Gene3D" id="1.10.3730.20">
    <property type="match status" value="1"/>
</dbReference>
<keyword evidence="7" id="KW-0333">Golgi apparatus</keyword>
<evidence type="ECO:0000256" key="9">
    <source>
        <dbReference type="SAM" id="Phobius"/>
    </source>
</evidence>
<dbReference type="NCBIfam" id="TIGR00803">
    <property type="entry name" value="nst"/>
    <property type="match status" value="2"/>
</dbReference>
<evidence type="ECO:0000256" key="7">
    <source>
        <dbReference type="ARBA" id="ARBA00023034"/>
    </source>
</evidence>
<evidence type="ECO:0000256" key="6">
    <source>
        <dbReference type="ARBA" id="ARBA00022989"/>
    </source>
</evidence>